<evidence type="ECO:0000313" key="2">
    <source>
        <dbReference type="EMBL" id="GHI27875.1"/>
    </source>
</evidence>
<dbReference type="EMBL" id="BNDW01000117">
    <property type="protein sequence ID" value="GHI27875.1"/>
    <property type="molecule type" value="Genomic_DNA"/>
</dbReference>
<protein>
    <recommendedName>
        <fullName evidence="4">OmdA domain containing protein</fullName>
    </recommendedName>
</protein>
<proteinExistence type="predicted"/>
<evidence type="ECO:0000256" key="1">
    <source>
        <dbReference type="SAM" id="MobiDB-lite"/>
    </source>
</evidence>
<comment type="caution">
    <text evidence="2">The sequence shown here is derived from an EMBL/GenBank/DDBJ whole genome shotgun (WGS) entry which is preliminary data.</text>
</comment>
<organism evidence="2 3">
    <name type="scientific">Streptomyces hydrogenans</name>
    <dbReference type="NCBI Taxonomy" id="1873719"/>
    <lineage>
        <taxon>Bacteria</taxon>
        <taxon>Bacillati</taxon>
        <taxon>Actinomycetota</taxon>
        <taxon>Actinomycetes</taxon>
        <taxon>Kitasatosporales</taxon>
        <taxon>Streptomycetaceae</taxon>
        <taxon>Streptomyces</taxon>
    </lineage>
</organism>
<sequence length="261" mass="27890">MIANQADGLVARFAGPAGRAWSRVSNPPVGPTPGASDSRSPAGVTYLGRDGPRRGARRRLAGAGKADGVETIGTDEGLDVLGFDGGGELEAWLAEHHGDTPGIWLLLGRKGGGLPSPTADDILDLTLAYGWITGKRKARDERSYLQKITPRRPRSLWSQVNVRQVEQLLADGRMREPGLAEVRAARADGRWEAAYPSQKDATVPDDLAVALAARPEAARAFEALGKTDRYLVILSLWQARTAKTRAARVERAVTRLAGGTA</sequence>
<evidence type="ECO:0000313" key="3">
    <source>
        <dbReference type="Proteomes" id="UP001052739"/>
    </source>
</evidence>
<evidence type="ECO:0008006" key="4">
    <source>
        <dbReference type="Google" id="ProtNLM"/>
    </source>
</evidence>
<feature type="region of interest" description="Disordered" evidence="1">
    <location>
        <begin position="20"/>
        <end position="68"/>
    </location>
</feature>
<name>A0ABQ3PSA5_9ACTN</name>
<dbReference type="Proteomes" id="UP001052739">
    <property type="component" value="Unassembled WGS sequence"/>
</dbReference>
<dbReference type="Pfam" id="PF13376">
    <property type="entry name" value="OmdA"/>
    <property type="match status" value="1"/>
</dbReference>
<accession>A0ABQ3PSA5</accession>
<keyword evidence="3" id="KW-1185">Reference proteome</keyword>
<reference evidence="2" key="1">
    <citation type="submission" date="2024-05" db="EMBL/GenBank/DDBJ databases">
        <title>Whole genome shotgun sequence of Streptomyces hydrogenans NBRC 13475.</title>
        <authorList>
            <person name="Komaki H."/>
            <person name="Tamura T."/>
        </authorList>
    </citation>
    <scope>NUCLEOTIDE SEQUENCE</scope>
    <source>
        <strain evidence="2">NBRC 13475</strain>
    </source>
</reference>
<gene>
    <name evidence="2" type="ORF">Shyd_92460</name>
</gene>